<dbReference type="InterPro" id="IPR024983">
    <property type="entry name" value="CHAT_dom"/>
</dbReference>
<evidence type="ECO:0000256" key="1">
    <source>
        <dbReference type="SAM" id="MobiDB-lite"/>
    </source>
</evidence>
<evidence type="ECO:0000313" key="3">
    <source>
        <dbReference type="EMBL" id="KAF2255277.1"/>
    </source>
</evidence>
<accession>A0A6A6IZ01</accession>
<feature type="region of interest" description="Disordered" evidence="1">
    <location>
        <begin position="434"/>
        <end position="493"/>
    </location>
</feature>
<feature type="compositionally biased region" description="Basic and acidic residues" evidence="1">
    <location>
        <begin position="43"/>
        <end position="72"/>
    </location>
</feature>
<keyword evidence="4" id="KW-1185">Reference proteome</keyword>
<dbReference type="PANTHER" id="PTHR10098">
    <property type="entry name" value="RAPSYN-RELATED"/>
    <property type="match status" value="1"/>
</dbReference>
<evidence type="ECO:0000259" key="2">
    <source>
        <dbReference type="Pfam" id="PF12770"/>
    </source>
</evidence>
<dbReference type="AlphaFoldDB" id="A0A6A6IZ01"/>
<dbReference type="PANTHER" id="PTHR10098:SF108">
    <property type="entry name" value="TETRATRICOPEPTIDE REPEAT PROTEIN 28"/>
    <property type="match status" value="1"/>
</dbReference>
<protein>
    <recommendedName>
        <fullName evidence="2">CHAT domain-containing protein</fullName>
    </recommendedName>
</protein>
<feature type="region of interest" description="Disordered" evidence="1">
    <location>
        <begin position="1"/>
        <end position="96"/>
    </location>
</feature>
<dbReference type="GeneID" id="54573349"/>
<reference evidence="3" key="1">
    <citation type="journal article" date="2020" name="Stud. Mycol.">
        <title>101 Dothideomycetes genomes: a test case for predicting lifestyles and emergence of pathogens.</title>
        <authorList>
            <person name="Haridas S."/>
            <person name="Albert R."/>
            <person name="Binder M."/>
            <person name="Bloem J."/>
            <person name="Labutti K."/>
            <person name="Salamov A."/>
            <person name="Andreopoulos B."/>
            <person name="Baker S."/>
            <person name="Barry K."/>
            <person name="Bills G."/>
            <person name="Bluhm B."/>
            <person name="Cannon C."/>
            <person name="Castanera R."/>
            <person name="Culley D."/>
            <person name="Daum C."/>
            <person name="Ezra D."/>
            <person name="Gonzalez J."/>
            <person name="Henrissat B."/>
            <person name="Kuo A."/>
            <person name="Liang C."/>
            <person name="Lipzen A."/>
            <person name="Lutzoni F."/>
            <person name="Magnuson J."/>
            <person name="Mondo S."/>
            <person name="Nolan M."/>
            <person name="Ohm R."/>
            <person name="Pangilinan J."/>
            <person name="Park H.-J."/>
            <person name="Ramirez L."/>
            <person name="Alfaro M."/>
            <person name="Sun H."/>
            <person name="Tritt A."/>
            <person name="Yoshinaga Y."/>
            <person name="Zwiers L.-H."/>
            <person name="Turgeon B."/>
            <person name="Goodwin S."/>
            <person name="Spatafora J."/>
            <person name="Crous P."/>
            <person name="Grigoriev I."/>
        </authorList>
    </citation>
    <scope>NUCLEOTIDE SEQUENCE</scope>
    <source>
        <strain evidence="3">CBS 122368</strain>
    </source>
</reference>
<feature type="region of interest" description="Disordered" evidence="1">
    <location>
        <begin position="619"/>
        <end position="653"/>
    </location>
</feature>
<sequence>MTKRHSQWPSAVDMPPMKLTPTVRVGDRYPEKEGPTSPSLDAKQFDELWEVVRQDSDRRHDTTEQPKLDTRPNEGFTQTQLEKVGSRDQDPEFSSTSLRDLYQHVKSNPQTTRSDIEALDNCVPRKIVEDARDRYQNCVRLGKDEEARQALDEGLRKLEEYKDDDHVDTTPWKKSIAELLIDQGRKEEARDLLSKCPAQVRGTQTARPEASLEHQRIGPDDHYQELRNIAQNIDDLDLFRRAEAWDKALASAGTLYEIDPTYFDLNHPVAGFDKIRRVLHLGLLHEIDAEQTKKPNWRGRLLSGALEIYNHGCRAPELYDEFLDPHGANLWLFDRSEGANIFFSAARICTYFDKEGLLDEKGKPVMPPQFRPTLTGRDWRRQALYFLEQGRSRALLDSISRGTAVTDRQRRLLQRMVRKDLARNDMASIADAAVRSIKKRESSVPTPAPTPPRDDSDPAAKHQRLPCVAEQEGTMSGCSRRPQKPPFAKDGTPLLSVETSNIVGTSTSSFTASPASGLAPHATEAELLANMKIQIRWRKALLYALTKNPTIGAVLPSEIEELLPSIPSDTIVVEYALASAAPCGVMTIVVASDGVRAAEWKKINAVEIQQCIADLRASMQSSPTRMRESTRAIALPSPSPPRPAPRPAGPERKRSAVFQEHLNKLLRDAVVSPVEPHLRGKKKLIIIPSGDLAHVPWNIFFDRPITVVPSLNIWSRLQNQANATTYQDPRVSVVSNAPQDKERVKKNLPALRDIPYSRIEALYIARLHAQWPFIADDNDREAFEAAANGTQILHLCAHSTFDPDSPMSSSIQLFRKPLTMADWRALSIKADLVVFSSCLSGISKAYDSGSTIGFAHTLLGTGTRAFMGSLWPVDDAATLLLMVMFYEAMRKPLPAAEALFEAQRRMRSLTEADLLELIDELEDVADDVGVGSFVINPSYWIEQLRKLDVRELAEERYWAAFVLTGYGSRAIYPPAMGE</sequence>
<evidence type="ECO:0000313" key="4">
    <source>
        <dbReference type="Proteomes" id="UP000800094"/>
    </source>
</evidence>
<dbReference type="OrthoDB" id="5040840at2759"/>
<proteinExistence type="predicted"/>
<dbReference type="RefSeq" id="XP_033690281.1">
    <property type="nucleotide sequence ID" value="XM_033820019.1"/>
</dbReference>
<feature type="compositionally biased region" description="Pro residues" evidence="1">
    <location>
        <begin position="637"/>
        <end position="648"/>
    </location>
</feature>
<dbReference type="Proteomes" id="UP000800094">
    <property type="component" value="Unassembled WGS sequence"/>
</dbReference>
<feature type="compositionally biased region" description="Basic and acidic residues" evidence="1">
    <location>
        <begin position="25"/>
        <end position="34"/>
    </location>
</feature>
<feature type="domain" description="CHAT" evidence="2">
    <location>
        <begin position="664"/>
        <end position="965"/>
    </location>
</feature>
<dbReference type="EMBL" id="ML987190">
    <property type="protein sequence ID" value="KAF2255277.1"/>
    <property type="molecule type" value="Genomic_DNA"/>
</dbReference>
<dbReference type="Pfam" id="PF12770">
    <property type="entry name" value="CHAT"/>
    <property type="match status" value="1"/>
</dbReference>
<gene>
    <name evidence="3" type="ORF">BU26DRAFT_153352</name>
</gene>
<name>A0A6A6IZ01_9PLEO</name>
<organism evidence="3 4">
    <name type="scientific">Trematosphaeria pertusa</name>
    <dbReference type="NCBI Taxonomy" id="390896"/>
    <lineage>
        <taxon>Eukaryota</taxon>
        <taxon>Fungi</taxon>
        <taxon>Dikarya</taxon>
        <taxon>Ascomycota</taxon>
        <taxon>Pezizomycotina</taxon>
        <taxon>Dothideomycetes</taxon>
        <taxon>Pleosporomycetidae</taxon>
        <taxon>Pleosporales</taxon>
        <taxon>Massarineae</taxon>
        <taxon>Trematosphaeriaceae</taxon>
        <taxon>Trematosphaeria</taxon>
    </lineage>
</organism>